<dbReference type="UniPathway" id="UPA00667"/>
<feature type="signal peptide" evidence="1">
    <location>
        <begin position="1"/>
        <end position="20"/>
    </location>
</feature>
<protein>
    <submittedName>
        <fullName evidence="3">Glycoside Hydrolase Family 51 protein</fullName>
    </submittedName>
</protein>
<reference evidence="3 4" key="1">
    <citation type="submission" date="2018-03" db="EMBL/GenBank/DDBJ databases">
        <title>Genomes of Pezizomycetes fungi and the evolution of truffles.</title>
        <authorList>
            <person name="Murat C."/>
            <person name="Payen T."/>
            <person name="Noel B."/>
            <person name="Kuo A."/>
            <person name="Martin F.M."/>
        </authorList>
    </citation>
    <scope>NUCLEOTIDE SEQUENCE [LARGE SCALE GENOMIC DNA]</scope>
    <source>
        <strain evidence="3">091103-1</strain>
    </source>
</reference>
<evidence type="ECO:0000313" key="3">
    <source>
        <dbReference type="EMBL" id="PWW78634.1"/>
    </source>
</evidence>
<keyword evidence="4" id="KW-1185">Reference proteome</keyword>
<keyword evidence="1" id="KW-0732">Signal</keyword>
<feature type="domain" description="Alpha-L-arabinofuranosidase 1 catalytic" evidence="2">
    <location>
        <begin position="194"/>
        <end position="383"/>
    </location>
</feature>
<evidence type="ECO:0000259" key="2">
    <source>
        <dbReference type="Pfam" id="PF22848"/>
    </source>
</evidence>
<gene>
    <name evidence="3" type="ORF">C7212DRAFT_361652</name>
</gene>
<dbReference type="GO" id="GO:0046556">
    <property type="term" value="F:alpha-L-arabinofuranosidase activity"/>
    <property type="evidence" value="ECO:0007669"/>
    <property type="project" value="TreeGrafter"/>
</dbReference>
<organism evidence="3 4">
    <name type="scientific">Tuber magnatum</name>
    <name type="common">white Piedmont truffle</name>
    <dbReference type="NCBI Taxonomy" id="42249"/>
    <lineage>
        <taxon>Eukaryota</taxon>
        <taxon>Fungi</taxon>
        <taxon>Dikarya</taxon>
        <taxon>Ascomycota</taxon>
        <taxon>Pezizomycotina</taxon>
        <taxon>Pezizomycetes</taxon>
        <taxon>Pezizales</taxon>
        <taxon>Tuberaceae</taxon>
        <taxon>Tuber</taxon>
    </lineage>
</organism>
<dbReference type="AlphaFoldDB" id="A0A317SWJ4"/>
<dbReference type="EMBL" id="PYWC01000013">
    <property type="protein sequence ID" value="PWW78634.1"/>
    <property type="molecule type" value="Genomic_DNA"/>
</dbReference>
<proteinExistence type="predicted"/>
<evidence type="ECO:0000256" key="1">
    <source>
        <dbReference type="SAM" id="SignalP"/>
    </source>
</evidence>
<comment type="caution">
    <text evidence="3">The sequence shown here is derived from an EMBL/GenBank/DDBJ whole genome shotgun (WGS) entry which is preliminary data.</text>
</comment>
<accession>A0A317SWJ4</accession>
<dbReference type="PANTHER" id="PTHR31776">
    <property type="entry name" value="ALPHA-L-ARABINOFURANOSIDASE 1"/>
    <property type="match status" value="1"/>
</dbReference>
<feature type="chain" id="PRO_5016237133" evidence="1">
    <location>
        <begin position="21"/>
        <end position="477"/>
    </location>
</feature>
<dbReference type="InterPro" id="IPR051563">
    <property type="entry name" value="Glycosyl_Hydrolase_51"/>
</dbReference>
<sequence length="477" mass="51920">MGSLILVTFALLQLYTHTLGLNFSWSRDCEPTLPALSFSALLMTPSQWDINPPGGGALYAELVKNRAFQGQSGSATPNLDAYRSVGEARISIDAADALSFALPNVLRVTPTDMTSTYQVGFLNTGYPGIRIGPAKCTSSPYVKCPRSKVFAQQQIMSNSGAVSRPVGENRWSQICQHNGLHGAGGLRADIVQKLEAVKPRFLRWGGNNLEGNHPPYRWKWNETIGLLIDRPGRQGARGYENTDGLGLIECMQLADGMGLEPILGIWVGSHLNGPVIPQDELGVYRSTTSTRGAVRARVGYPNPWKLDYVGMGNKGDLGEGMASYNSYRPRMFLDAIKAAYLDMKIMASNIRLNPVPEGAWLDYHVYMQPDEFIKLFNFFGNIDRSRPMVVGEYACVQGDPLQRGGVDRVALNAGFPTVIGAAAEAVFMIGMEGNADLVGTAAYAPLLQSLDGYQWSVSTHSPPPNLASEYCVMRGSL</sequence>
<dbReference type="PANTHER" id="PTHR31776:SF0">
    <property type="entry name" value="ALPHA-L-ARABINOFURANOSIDASE 1"/>
    <property type="match status" value="1"/>
</dbReference>
<dbReference type="Gene3D" id="3.20.20.80">
    <property type="entry name" value="Glycosidases"/>
    <property type="match status" value="1"/>
</dbReference>
<name>A0A317SWJ4_9PEZI</name>
<dbReference type="STRING" id="42249.A0A317SWJ4"/>
<dbReference type="SUPFAM" id="SSF51445">
    <property type="entry name" value="(Trans)glycosidases"/>
    <property type="match status" value="1"/>
</dbReference>
<dbReference type="InterPro" id="IPR017853">
    <property type="entry name" value="GH"/>
</dbReference>
<dbReference type="InterPro" id="IPR055235">
    <property type="entry name" value="ASD1_cat"/>
</dbReference>
<dbReference type="OrthoDB" id="406864at2759"/>
<evidence type="ECO:0000313" key="4">
    <source>
        <dbReference type="Proteomes" id="UP000246991"/>
    </source>
</evidence>
<dbReference type="GO" id="GO:0031222">
    <property type="term" value="P:arabinan catabolic process"/>
    <property type="evidence" value="ECO:0007669"/>
    <property type="project" value="UniProtKB-UniPathway"/>
</dbReference>
<dbReference type="Pfam" id="PF22848">
    <property type="entry name" value="ASD1_dom"/>
    <property type="match status" value="1"/>
</dbReference>
<keyword evidence="3" id="KW-0378">Hydrolase</keyword>
<dbReference type="Proteomes" id="UP000246991">
    <property type="component" value="Unassembled WGS sequence"/>
</dbReference>